<keyword evidence="2" id="KW-0812">Transmembrane</keyword>
<dbReference type="EMBL" id="CP036347">
    <property type="protein sequence ID" value="QDU04907.1"/>
    <property type="molecule type" value="Genomic_DNA"/>
</dbReference>
<dbReference type="Proteomes" id="UP000320722">
    <property type="component" value="Chromosome"/>
</dbReference>
<feature type="transmembrane region" description="Helical" evidence="2">
    <location>
        <begin position="62"/>
        <end position="84"/>
    </location>
</feature>
<evidence type="ECO:0000313" key="4">
    <source>
        <dbReference type="Proteomes" id="UP000320722"/>
    </source>
</evidence>
<evidence type="ECO:0000313" key="3">
    <source>
        <dbReference type="EMBL" id="QDU04907.1"/>
    </source>
</evidence>
<sequence length="187" mass="21184">MNSVEVEAGDSGEALRTEEGELQQSEVLNQDLEKSAAPIFETEDPDQASYLSQQIERESRRMLLVSLIIGLFMIGIGVAGYAQYSLFSGNWQNGVLEIQKEETVKDFRVKNYDYYVKHGRKRPVGDEFWATQSRIESLESRQEANRDRRSEYLVIRTVGLVILVVAIILALIMFLASRSPQPGPQPE</sequence>
<evidence type="ECO:0000256" key="2">
    <source>
        <dbReference type="SAM" id="Phobius"/>
    </source>
</evidence>
<keyword evidence="2" id="KW-0472">Membrane</keyword>
<gene>
    <name evidence="3" type="ORF">V6x_46380</name>
</gene>
<keyword evidence="2" id="KW-1133">Transmembrane helix</keyword>
<organism evidence="3 4">
    <name type="scientific">Gimesia chilikensis</name>
    <dbReference type="NCBI Taxonomy" id="2605989"/>
    <lineage>
        <taxon>Bacteria</taxon>
        <taxon>Pseudomonadati</taxon>
        <taxon>Planctomycetota</taxon>
        <taxon>Planctomycetia</taxon>
        <taxon>Planctomycetales</taxon>
        <taxon>Planctomycetaceae</taxon>
        <taxon>Gimesia</taxon>
    </lineage>
</organism>
<dbReference type="AlphaFoldDB" id="A0A517WI24"/>
<evidence type="ECO:0000256" key="1">
    <source>
        <dbReference type="SAM" id="MobiDB-lite"/>
    </source>
</evidence>
<protein>
    <submittedName>
        <fullName evidence="3">Uncharacterized protein</fullName>
    </submittedName>
</protein>
<proteinExistence type="predicted"/>
<accession>A0A517WI24</accession>
<feature type="transmembrane region" description="Helical" evidence="2">
    <location>
        <begin position="153"/>
        <end position="176"/>
    </location>
</feature>
<name>A0A517WI24_9PLAN</name>
<reference evidence="3 4" key="1">
    <citation type="submission" date="2019-02" db="EMBL/GenBank/DDBJ databases">
        <title>Deep-cultivation of Planctomycetes and their phenomic and genomic characterization uncovers novel biology.</title>
        <authorList>
            <person name="Wiegand S."/>
            <person name="Jogler M."/>
            <person name="Boedeker C."/>
            <person name="Pinto D."/>
            <person name="Vollmers J."/>
            <person name="Rivas-Marin E."/>
            <person name="Kohn T."/>
            <person name="Peeters S.H."/>
            <person name="Heuer A."/>
            <person name="Rast P."/>
            <person name="Oberbeckmann S."/>
            <person name="Bunk B."/>
            <person name="Jeske O."/>
            <person name="Meyerdierks A."/>
            <person name="Storesund J.E."/>
            <person name="Kallscheuer N."/>
            <person name="Luecker S."/>
            <person name="Lage O.M."/>
            <person name="Pohl T."/>
            <person name="Merkel B.J."/>
            <person name="Hornburger P."/>
            <person name="Mueller R.-W."/>
            <person name="Bruemmer F."/>
            <person name="Labrenz M."/>
            <person name="Spormann A.M."/>
            <person name="Op den Camp H."/>
            <person name="Overmann J."/>
            <person name="Amann R."/>
            <person name="Jetten M.S.M."/>
            <person name="Mascher T."/>
            <person name="Medema M.H."/>
            <person name="Devos D.P."/>
            <person name="Kaster A.-K."/>
            <person name="Ovreas L."/>
            <person name="Rohde M."/>
            <person name="Galperin M.Y."/>
            <person name="Jogler C."/>
        </authorList>
    </citation>
    <scope>NUCLEOTIDE SEQUENCE [LARGE SCALE GENOMIC DNA]</scope>
    <source>
        <strain evidence="3 4">V6</strain>
    </source>
</reference>
<dbReference type="RefSeq" id="WP_145042760.1">
    <property type="nucleotide sequence ID" value="NZ_CP036347.1"/>
</dbReference>
<feature type="region of interest" description="Disordered" evidence="1">
    <location>
        <begin position="1"/>
        <end position="28"/>
    </location>
</feature>